<evidence type="ECO:0000313" key="2">
    <source>
        <dbReference type="EMBL" id="KZS90948.1"/>
    </source>
</evidence>
<reference evidence="2 3" key="1">
    <citation type="journal article" date="2016" name="Mol. Biol. Evol.">
        <title>Comparative Genomics of Early-Diverging Mushroom-Forming Fungi Provides Insights into the Origins of Lignocellulose Decay Capabilities.</title>
        <authorList>
            <person name="Nagy L.G."/>
            <person name="Riley R."/>
            <person name="Tritt A."/>
            <person name="Adam C."/>
            <person name="Daum C."/>
            <person name="Floudas D."/>
            <person name="Sun H."/>
            <person name="Yadav J.S."/>
            <person name="Pangilinan J."/>
            <person name="Larsson K.H."/>
            <person name="Matsuura K."/>
            <person name="Barry K."/>
            <person name="Labutti K."/>
            <person name="Kuo R."/>
            <person name="Ohm R.A."/>
            <person name="Bhattacharya S.S."/>
            <person name="Shirouzu T."/>
            <person name="Yoshinaga Y."/>
            <person name="Martin F.M."/>
            <person name="Grigoriev I.V."/>
            <person name="Hibbett D.S."/>
        </authorList>
    </citation>
    <scope>NUCLEOTIDE SEQUENCE [LARGE SCALE GENOMIC DNA]</scope>
    <source>
        <strain evidence="2 3">HHB9708</strain>
    </source>
</reference>
<proteinExistence type="predicted"/>
<dbReference type="OrthoDB" id="2149705at2759"/>
<accession>A0A164RWE8</accession>
<evidence type="ECO:0000313" key="3">
    <source>
        <dbReference type="Proteomes" id="UP000076722"/>
    </source>
</evidence>
<keyword evidence="3" id="KW-1185">Reference proteome</keyword>
<gene>
    <name evidence="2" type="ORF">SISNIDRAFT_468183</name>
</gene>
<organism evidence="2 3">
    <name type="scientific">Sistotremastrum niveocremeum HHB9708</name>
    <dbReference type="NCBI Taxonomy" id="1314777"/>
    <lineage>
        <taxon>Eukaryota</taxon>
        <taxon>Fungi</taxon>
        <taxon>Dikarya</taxon>
        <taxon>Basidiomycota</taxon>
        <taxon>Agaricomycotina</taxon>
        <taxon>Agaricomycetes</taxon>
        <taxon>Sistotremastrales</taxon>
        <taxon>Sistotremastraceae</taxon>
        <taxon>Sertulicium</taxon>
        <taxon>Sertulicium niveocremeum</taxon>
    </lineage>
</organism>
<dbReference type="Proteomes" id="UP000076722">
    <property type="component" value="Unassembled WGS sequence"/>
</dbReference>
<protein>
    <submittedName>
        <fullName evidence="2">Uncharacterized protein</fullName>
    </submittedName>
</protein>
<sequence length="205" mass="23254">MVKAEDNICPVAPSPSESAASELDPSAEASEDVIVAVSAEDMSDIVTGRRKYEFMLTNQPQSFVRVWYYVRSPVKSLKYWAEVGPARLRGDGRSPLIDDGLLAEEFNTSGAPIFNSAYRILSVWELTEPIAFAALRKRFSVSLQKGQGVFRALPKKLHGFVVPYDQILVQINIREEIIWRMTEEEKRILYRITDRRQPYCPPMPG</sequence>
<feature type="compositionally biased region" description="Low complexity" evidence="1">
    <location>
        <begin position="10"/>
        <end position="27"/>
    </location>
</feature>
<name>A0A164RWE8_9AGAM</name>
<dbReference type="EMBL" id="KV419418">
    <property type="protein sequence ID" value="KZS90948.1"/>
    <property type="molecule type" value="Genomic_DNA"/>
</dbReference>
<dbReference type="AlphaFoldDB" id="A0A164RWE8"/>
<feature type="region of interest" description="Disordered" evidence="1">
    <location>
        <begin position="1"/>
        <end position="27"/>
    </location>
</feature>
<evidence type="ECO:0000256" key="1">
    <source>
        <dbReference type="SAM" id="MobiDB-lite"/>
    </source>
</evidence>